<dbReference type="NCBIfam" id="NF033547">
    <property type="entry name" value="transpos_IS1595"/>
    <property type="match status" value="1"/>
</dbReference>
<evidence type="ECO:0000313" key="4">
    <source>
        <dbReference type="Proteomes" id="UP000676565"/>
    </source>
</evidence>
<dbReference type="EMBL" id="JAGKQQ010000001">
    <property type="protein sequence ID" value="MBP3959909.1"/>
    <property type="molecule type" value="Genomic_DNA"/>
</dbReference>
<keyword evidence="4" id="KW-1185">Reference proteome</keyword>
<name>A0ABS5C1P0_9BACT</name>
<protein>
    <submittedName>
        <fullName evidence="3">IS1595 family transposase</fullName>
    </submittedName>
</protein>
<reference evidence="3 4" key="1">
    <citation type="submission" date="2021-04" db="EMBL/GenBank/DDBJ databases">
        <authorList>
            <person name="Ivanova A."/>
        </authorList>
    </citation>
    <scope>NUCLEOTIDE SEQUENCE [LARGE SCALE GENOMIC DNA]</scope>
    <source>
        <strain evidence="3 4">G18</strain>
    </source>
</reference>
<proteinExistence type="predicted"/>
<gene>
    <name evidence="3" type="ORF">J8F10_32090</name>
</gene>
<dbReference type="Pfam" id="PF12762">
    <property type="entry name" value="DDE_Tnp_IS1595"/>
    <property type="match status" value="1"/>
</dbReference>
<accession>A0ABS5C1P0</accession>
<feature type="compositionally biased region" description="Basic and acidic residues" evidence="1">
    <location>
        <begin position="67"/>
        <end position="78"/>
    </location>
</feature>
<sequence>MLLLILRGVTQGTPRAQLARELKCSRTSLLPLRHQIQNWAEQALPQNALTDPVTEADEMFQNAGEKGLPHRDPDDPPRRRANKRRGYGTWDNDRPPVAGAVGRDSGRVRMQVVKRTDSRTLQAFVTGATTATATVNTDEWKAYGELAKTGRTQATICHSPSNREWARDDDGDGTREVRANTMEGTWTGLRNVLRSFRGVSKWFLSQYVALFQWEHNLKVVTDDVLRILPGTHPTADQPKSADIRYKT</sequence>
<dbReference type="Proteomes" id="UP000676565">
    <property type="component" value="Unassembled WGS sequence"/>
</dbReference>
<organism evidence="3 4">
    <name type="scientific">Gemmata palustris</name>
    <dbReference type="NCBI Taxonomy" id="2822762"/>
    <lineage>
        <taxon>Bacteria</taxon>
        <taxon>Pseudomonadati</taxon>
        <taxon>Planctomycetota</taxon>
        <taxon>Planctomycetia</taxon>
        <taxon>Gemmatales</taxon>
        <taxon>Gemmataceae</taxon>
        <taxon>Gemmata</taxon>
    </lineage>
</organism>
<evidence type="ECO:0000259" key="2">
    <source>
        <dbReference type="SMART" id="SM01126"/>
    </source>
</evidence>
<evidence type="ECO:0000313" key="3">
    <source>
        <dbReference type="EMBL" id="MBP3959909.1"/>
    </source>
</evidence>
<dbReference type="InterPro" id="IPR024445">
    <property type="entry name" value="Tnp_ISXO2-like"/>
</dbReference>
<evidence type="ECO:0000256" key="1">
    <source>
        <dbReference type="SAM" id="MobiDB-lite"/>
    </source>
</evidence>
<comment type="caution">
    <text evidence="3">The sequence shown here is derived from an EMBL/GenBank/DDBJ whole genome shotgun (WGS) entry which is preliminary data.</text>
</comment>
<feature type="region of interest" description="Disordered" evidence="1">
    <location>
        <begin position="64"/>
        <end position="102"/>
    </location>
</feature>
<feature type="domain" description="ISXO2-like transposase" evidence="2">
    <location>
        <begin position="48"/>
        <end position="216"/>
    </location>
</feature>
<dbReference type="SMART" id="SM01126">
    <property type="entry name" value="DDE_Tnp_IS1595"/>
    <property type="match status" value="1"/>
</dbReference>